<dbReference type="AlphaFoldDB" id="A0A127Q1P9"/>
<dbReference type="EMBL" id="CP013234">
    <property type="protein sequence ID" value="AMP03755.1"/>
    <property type="molecule type" value="Genomic_DNA"/>
</dbReference>
<accession>A0A127Q1P9</accession>
<name>A0A127Q1P9_9BURK</name>
<proteinExistence type="predicted"/>
<dbReference type="RefSeq" id="WP_061938495.1">
    <property type="nucleotide sequence ID" value="NZ_CP013234.1"/>
</dbReference>
<sequence length="239" mass="26451">MDTIRLKKDSEIIFTLQAVRAEYQLFAAKGVADPEAYLIYYFGMAVKLVRNGNESAAELYARVMAVVNDLRLDRLKKYGCLPGGPPLGPAEVFALDKVMNKRTLERLAHVEKDVQFASKPPLHGRDAVVQELLRIGTTDANVNVRLAALCKLFDMLEMAAPKRVGTTATNHMLVPMIAALDDWELAAEASQMQLRDALYVSIDVETGNVLPDSNDVTHLYKSTAFKLGTEVKQLPPSLF</sequence>
<evidence type="ECO:0000313" key="1">
    <source>
        <dbReference type="EMBL" id="AMP03755.1"/>
    </source>
</evidence>
<dbReference type="Proteomes" id="UP000074561">
    <property type="component" value="Chromosome"/>
</dbReference>
<dbReference type="KEGG" id="cpra:CPter91_1374"/>
<evidence type="ECO:0000313" key="2">
    <source>
        <dbReference type="Proteomes" id="UP000074561"/>
    </source>
</evidence>
<reference evidence="1 2" key="1">
    <citation type="submission" date="2015-11" db="EMBL/GenBank/DDBJ databases">
        <title>Exploring the genomic traits of fungus-feeding bacterial genus Collimonas.</title>
        <authorList>
            <person name="Song C."/>
            <person name="Schmidt R."/>
            <person name="de Jager V."/>
            <person name="Krzyzanowska D."/>
            <person name="Jongedijk E."/>
            <person name="Cankar K."/>
            <person name="Beekwilder J."/>
            <person name="van Veen A."/>
            <person name="de Boer W."/>
            <person name="van Veen J.A."/>
            <person name="Garbeva P."/>
        </authorList>
    </citation>
    <scope>NUCLEOTIDE SEQUENCE [LARGE SCALE GENOMIC DNA]</scope>
    <source>
        <strain evidence="1 2">Ter91</strain>
    </source>
</reference>
<dbReference type="PATRIC" id="fig|279113.9.peg.1371"/>
<gene>
    <name evidence="1" type="ORF">CPter91_1374</name>
</gene>
<organism evidence="1 2">
    <name type="scientific">Collimonas pratensis</name>
    <dbReference type="NCBI Taxonomy" id="279113"/>
    <lineage>
        <taxon>Bacteria</taxon>
        <taxon>Pseudomonadati</taxon>
        <taxon>Pseudomonadota</taxon>
        <taxon>Betaproteobacteria</taxon>
        <taxon>Burkholderiales</taxon>
        <taxon>Oxalobacteraceae</taxon>
        <taxon>Collimonas</taxon>
    </lineage>
</organism>
<protein>
    <submittedName>
        <fullName evidence="1">Uncharacterized protein</fullName>
    </submittedName>
</protein>